<gene>
    <name evidence="6" type="ORF">PACLA_8A078090</name>
    <name evidence="5" type="ORF">PACLA_8A086132</name>
</gene>
<evidence type="ECO:0000259" key="4">
    <source>
        <dbReference type="Pfam" id="PF12012"/>
    </source>
</evidence>
<dbReference type="EMBL" id="CACRXK020008184">
    <property type="protein sequence ID" value="CAB4014174.1"/>
    <property type="molecule type" value="Genomic_DNA"/>
</dbReference>
<evidence type="ECO:0000313" key="6">
    <source>
        <dbReference type="EMBL" id="CAB4034820.1"/>
    </source>
</evidence>
<keyword evidence="3" id="KW-0832">Ubl conjugation</keyword>
<dbReference type="PANTHER" id="PTHR46963">
    <property type="entry name" value="SIMILAR TO RIKEN CDNA E130308A19"/>
    <property type="match status" value="1"/>
</dbReference>
<sequence length="334" mass="37303">MVASFERHLKKKNYGLNIMKDLQFEQTRKALVSKQKDLKRQEKGNKPNASSALSEADIAVLYEKELLGTSSPDALLNSLWFNNTIHFGLRGCKKHHNMTWGNVKLHKTVCGEEYLEYNERQTKTRSGENTRDARKVTPKMFSVPGNKRDPIAAYKLFAEKRPAQMNSDDSPFYLAVNNLKKPESVSCKAWFKKAPAEALVSQNFPPTDIIQLSGHKNLQSVTHYSTVNESQQMEMSRTLSSVATGKLSHLSNLTTANSGVEVHSSMNRQKTTSEHNVQEQHAMPALFSNATISGGSINISINTLKQSPTLSITNVDSPPKTYKCLKLLSDSESD</sequence>
<evidence type="ECO:0000313" key="5">
    <source>
        <dbReference type="EMBL" id="CAB4014174.1"/>
    </source>
</evidence>
<evidence type="ECO:0000256" key="1">
    <source>
        <dbReference type="ARBA" id="ARBA00022499"/>
    </source>
</evidence>
<dbReference type="PANTHER" id="PTHR46963:SF2">
    <property type="match status" value="1"/>
</dbReference>
<organism evidence="5 7">
    <name type="scientific">Paramuricea clavata</name>
    <name type="common">Red gorgonian</name>
    <name type="synonym">Violescent sea-whip</name>
    <dbReference type="NCBI Taxonomy" id="317549"/>
    <lineage>
        <taxon>Eukaryota</taxon>
        <taxon>Metazoa</taxon>
        <taxon>Cnidaria</taxon>
        <taxon>Anthozoa</taxon>
        <taxon>Octocorallia</taxon>
        <taxon>Malacalcyonacea</taxon>
        <taxon>Plexauridae</taxon>
        <taxon>Paramuricea</taxon>
    </lineage>
</organism>
<evidence type="ECO:0000256" key="2">
    <source>
        <dbReference type="ARBA" id="ARBA00022553"/>
    </source>
</evidence>
<reference evidence="5" key="1">
    <citation type="submission" date="2020-04" db="EMBL/GenBank/DDBJ databases">
        <authorList>
            <person name="Alioto T."/>
            <person name="Alioto T."/>
            <person name="Gomez Garrido J."/>
        </authorList>
    </citation>
    <scope>NUCLEOTIDE SEQUENCE</scope>
    <source>
        <strain evidence="5">A484AB</strain>
    </source>
</reference>
<proteinExistence type="predicted"/>
<dbReference type="InterPro" id="IPR042838">
    <property type="entry name" value="KIAA1958"/>
</dbReference>
<evidence type="ECO:0000256" key="3">
    <source>
        <dbReference type="ARBA" id="ARBA00022843"/>
    </source>
</evidence>
<dbReference type="InterPro" id="IPR021893">
    <property type="entry name" value="ZMYM2-like_C"/>
</dbReference>
<comment type="caution">
    <text evidence="5">The sequence shown here is derived from an EMBL/GenBank/DDBJ whole genome shotgun (WGS) entry which is preliminary data.</text>
</comment>
<evidence type="ECO:0000313" key="7">
    <source>
        <dbReference type="Proteomes" id="UP001152795"/>
    </source>
</evidence>
<accession>A0A6S7I6L6</accession>
<dbReference type="AlphaFoldDB" id="A0A6S7I6L6"/>
<feature type="domain" description="ZMYM2-like/QRICH1 C-terminal" evidence="4">
    <location>
        <begin position="59"/>
        <end position="197"/>
    </location>
</feature>
<keyword evidence="2" id="KW-0597">Phosphoprotein</keyword>
<keyword evidence="1" id="KW-1017">Isopeptide bond</keyword>
<dbReference type="EMBL" id="CACRXK020020458">
    <property type="protein sequence ID" value="CAB4034820.1"/>
    <property type="molecule type" value="Genomic_DNA"/>
</dbReference>
<keyword evidence="7" id="KW-1185">Reference proteome</keyword>
<dbReference type="Proteomes" id="UP001152795">
    <property type="component" value="Unassembled WGS sequence"/>
</dbReference>
<name>A0A6S7I6L6_PARCT</name>
<dbReference type="OrthoDB" id="5951711at2759"/>
<protein>
    <recommendedName>
        <fullName evidence="4">ZMYM2-like/QRICH1 C-terminal domain-containing protein</fullName>
    </recommendedName>
</protein>
<dbReference type="Pfam" id="PF12012">
    <property type="entry name" value="DUF3504"/>
    <property type="match status" value="1"/>
</dbReference>